<sequence>MSAARTHTPLRVLVVGATGGLGSQLTRESLSRGHRVSVLVRSPEKLGHVHDTSTLASVFTGDGLDADSLKTATQNIDVVLNGVGSRPEIALALANAVKANNLKKLVHIAGGTNVMEDDGTHQAGIDAIRSTGVTYVVFCPGFMKSVGAKSAQPVAVKVNRFAGDFVSYEDAASVMVNAAEQSVWDGQLITAATNV</sequence>
<evidence type="ECO:0000256" key="1">
    <source>
        <dbReference type="ARBA" id="ARBA00038376"/>
    </source>
</evidence>
<dbReference type="InterPro" id="IPR036291">
    <property type="entry name" value="NAD(P)-bd_dom_sf"/>
</dbReference>
<dbReference type="Pfam" id="PF13460">
    <property type="entry name" value="NAD_binding_10"/>
    <property type="match status" value="1"/>
</dbReference>
<dbReference type="PANTHER" id="PTHR43355:SF2">
    <property type="entry name" value="FLAVIN REDUCTASE (NADPH)"/>
    <property type="match status" value="1"/>
</dbReference>
<dbReference type="GO" id="GO:0016646">
    <property type="term" value="F:oxidoreductase activity, acting on the CH-NH group of donors, NAD or NADP as acceptor"/>
    <property type="evidence" value="ECO:0007669"/>
    <property type="project" value="TreeGrafter"/>
</dbReference>
<evidence type="ECO:0000259" key="2">
    <source>
        <dbReference type="Pfam" id="PF13460"/>
    </source>
</evidence>
<evidence type="ECO:0000313" key="4">
    <source>
        <dbReference type="Proteomes" id="UP000193642"/>
    </source>
</evidence>
<organism evidence="3 4">
    <name type="scientific">Rhizoclosmatium globosum</name>
    <dbReference type="NCBI Taxonomy" id="329046"/>
    <lineage>
        <taxon>Eukaryota</taxon>
        <taxon>Fungi</taxon>
        <taxon>Fungi incertae sedis</taxon>
        <taxon>Chytridiomycota</taxon>
        <taxon>Chytridiomycota incertae sedis</taxon>
        <taxon>Chytridiomycetes</taxon>
        <taxon>Chytridiales</taxon>
        <taxon>Chytriomycetaceae</taxon>
        <taxon>Rhizoclosmatium</taxon>
    </lineage>
</organism>
<dbReference type="OrthoDB" id="10254221at2759"/>
<dbReference type="Gene3D" id="3.40.50.720">
    <property type="entry name" value="NAD(P)-binding Rossmann-like Domain"/>
    <property type="match status" value="1"/>
</dbReference>
<protein>
    <submittedName>
        <fullName evidence="3">NAD(P)-binding protein</fullName>
    </submittedName>
</protein>
<dbReference type="SUPFAM" id="SSF51735">
    <property type="entry name" value="NAD(P)-binding Rossmann-fold domains"/>
    <property type="match status" value="1"/>
</dbReference>
<dbReference type="InterPro" id="IPR016040">
    <property type="entry name" value="NAD(P)-bd_dom"/>
</dbReference>
<comment type="caution">
    <text evidence="3">The sequence shown here is derived from an EMBL/GenBank/DDBJ whole genome shotgun (WGS) entry which is preliminary data.</text>
</comment>
<dbReference type="Proteomes" id="UP000193642">
    <property type="component" value="Unassembled WGS sequence"/>
</dbReference>
<keyword evidence="4" id="KW-1185">Reference proteome</keyword>
<comment type="similarity">
    <text evidence="1">Belongs to the avfA family.</text>
</comment>
<evidence type="ECO:0000313" key="3">
    <source>
        <dbReference type="EMBL" id="ORY44376.1"/>
    </source>
</evidence>
<accession>A0A1Y2CBR9</accession>
<gene>
    <name evidence="3" type="ORF">BCR33DRAFT_716928</name>
</gene>
<proteinExistence type="inferred from homology"/>
<reference evidence="3 4" key="1">
    <citation type="submission" date="2016-07" db="EMBL/GenBank/DDBJ databases">
        <title>Pervasive Adenine N6-methylation of Active Genes in Fungi.</title>
        <authorList>
            <consortium name="DOE Joint Genome Institute"/>
            <person name="Mondo S.J."/>
            <person name="Dannebaum R.O."/>
            <person name="Kuo R.C."/>
            <person name="Labutti K."/>
            <person name="Haridas S."/>
            <person name="Kuo A."/>
            <person name="Salamov A."/>
            <person name="Ahrendt S.R."/>
            <person name="Lipzen A."/>
            <person name="Sullivan W."/>
            <person name="Andreopoulos W.B."/>
            <person name="Clum A."/>
            <person name="Lindquist E."/>
            <person name="Daum C."/>
            <person name="Ramamoorthy G.K."/>
            <person name="Gryganskyi A."/>
            <person name="Culley D."/>
            <person name="Magnuson J.K."/>
            <person name="James T.Y."/>
            <person name="O'Malley M.A."/>
            <person name="Stajich J.E."/>
            <person name="Spatafora J.W."/>
            <person name="Visel A."/>
            <person name="Grigoriev I.V."/>
        </authorList>
    </citation>
    <scope>NUCLEOTIDE SEQUENCE [LARGE SCALE GENOMIC DNA]</scope>
    <source>
        <strain evidence="3 4">JEL800</strain>
    </source>
</reference>
<dbReference type="AlphaFoldDB" id="A0A1Y2CBR9"/>
<name>A0A1Y2CBR9_9FUNG</name>
<feature type="domain" description="NAD(P)-binding" evidence="2">
    <location>
        <begin position="16"/>
        <end position="181"/>
    </location>
</feature>
<dbReference type="PANTHER" id="PTHR43355">
    <property type="entry name" value="FLAVIN REDUCTASE (NADPH)"/>
    <property type="match status" value="1"/>
</dbReference>
<dbReference type="EMBL" id="MCGO01000022">
    <property type="protein sequence ID" value="ORY44376.1"/>
    <property type="molecule type" value="Genomic_DNA"/>
</dbReference>
<dbReference type="InterPro" id="IPR051606">
    <property type="entry name" value="Polyketide_Oxido-like"/>
</dbReference>